<accession>A0A0S4QU01</accession>
<reference evidence="3" key="1">
    <citation type="submission" date="2015-11" db="EMBL/GenBank/DDBJ databases">
        <authorList>
            <person name="Varghese N."/>
        </authorList>
    </citation>
    <scope>NUCLEOTIDE SEQUENCE [LARGE SCALE GENOMIC DNA]</scope>
    <source>
        <strain evidence="3">DSM 45899</strain>
    </source>
</reference>
<dbReference type="InterPro" id="IPR011660">
    <property type="entry name" value="VapB-like"/>
</dbReference>
<dbReference type="Proteomes" id="UP000198802">
    <property type="component" value="Unassembled WGS sequence"/>
</dbReference>
<evidence type="ECO:0000256" key="1">
    <source>
        <dbReference type="ARBA" id="ARBA00022649"/>
    </source>
</evidence>
<evidence type="ECO:0008006" key="4">
    <source>
        <dbReference type="Google" id="ProtNLM"/>
    </source>
</evidence>
<dbReference type="Pfam" id="PF07704">
    <property type="entry name" value="PSK_trans_fac"/>
    <property type="match status" value="1"/>
</dbReference>
<name>A0A0S4QU01_9ACTN</name>
<gene>
    <name evidence="2" type="ORF">Ga0074812_124118</name>
</gene>
<dbReference type="EMBL" id="FAOZ01000024">
    <property type="protein sequence ID" value="CUU59093.1"/>
    <property type="molecule type" value="Genomic_DNA"/>
</dbReference>
<keyword evidence="3" id="KW-1185">Reference proteome</keyword>
<organism evidence="2 3">
    <name type="scientific">Parafrankia irregularis</name>
    <dbReference type="NCBI Taxonomy" id="795642"/>
    <lineage>
        <taxon>Bacteria</taxon>
        <taxon>Bacillati</taxon>
        <taxon>Actinomycetota</taxon>
        <taxon>Actinomycetes</taxon>
        <taxon>Frankiales</taxon>
        <taxon>Frankiaceae</taxon>
        <taxon>Parafrankia</taxon>
    </lineage>
</organism>
<proteinExistence type="predicted"/>
<evidence type="ECO:0000313" key="3">
    <source>
        <dbReference type="Proteomes" id="UP000198802"/>
    </source>
</evidence>
<sequence length="96" mass="10514">MEESIASMVEVVAVALNIKNDEAQRLGRELADLTGESITTAVTTAIRERLDRMRADREAGEQRVERIVALGRQIAGAVAESRFGVEDLYDDRGLPA</sequence>
<keyword evidence="1" id="KW-1277">Toxin-antitoxin system</keyword>
<dbReference type="RefSeq" id="WP_207550430.1">
    <property type="nucleotide sequence ID" value="NZ_FAOZ01000024.1"/>
</dbReference>
<protein>
    <recommendedName>
        <fullName evidence="4">Antitoxin VapB</fullName>
    </recommendedName>
</protein>
<dbReference type="AlphaFoldDB" id="A0A0S4QU01"/>
<evidence type="ECO:0000313" key="2">
    <source>
        <dbReference type="EMBL" id="CUU59093.1"/>
    </source>
</evidence>